<gene>
    <name evidence="1" type="ORF">M9H77_34769</name>
</gene>
<reference evidence="2" key="1">
    <citation type="journal article" date="2023" name="Nat. Plants">
        <title>Single-cell RNA sequencing provides a high-resolution roadmap for understanding the multicellular compartmentation of specialized metabolism.</title>
        <authorList>
            <person name="Sun S."/>
            <person name="Shen X."/>
            <person name="Li Y."/>
            <person name="Li Y."/>
            <person name="Wang S."/>
            <person name="Li R."/>
            <person name="Zhang H."/>
            <person name="Shen G."/>
            <person name="Guo B."/>
            <person name="Wei J."/>
            <person name="Xu J."/>
            <person name="St-Pierre B."/>
            <person name="Chen S."/>
            <person name="Sun C."/>
        </authorList>
    </citation>
    <scope>NUCLEOTIDE SEQUENCE [LARGE SCALE GENOMIC DNA]</scope>
</reference>
<keyword evidence="2" id="KW-1185">Reference proteome</keyword>
<proteinExistence type="predicted"/>
<dbReference type="EMBL" id="CM044708">
    <property type="protein sequence ID" value="KAI5648764.1"/>
    <property type="molecule type" value="Genomic_DNA"/>
</dbReference>
<protein>
    <submittedName>
        <fullName evidence="1">Uncharacterized protein</fullName>
    </submittedName>
</protein>
<accession>A0ACB9ZNU6</accession>
<organism evidence="1 2">
    <name type="scientific">Catharanthus roseus</name>
    <name type="common">Madagascar periwinkle</name>
    <name type="synonym">Vinca rosea</name>
    <dbReference type="NCBI Taxonomy" id="4058"/>
    <lineage>
        <taxon>Eukaryota</taxon>
        <taxon>Viridiplantae</taxon>
        <taxon>Streptophyta</taxon>
        <taxon>Embryophyta</taxon>
        <taxon>Tracheophyta</taxon>
        <taxon>Spermatophyta</taxon>
        <taxon>Magnoliopsida</taxon>
        <taxon>eudicotyledons</taxon>
        <taxon>Gunneridae</taxon>
        <taxon>Pentapetalae</taxon>
        <taxon>asterids</taxon>
        <taxon>lamiids</taxon>
        <taxon>Gentianales</taxon>
        <taxon>Apocynaceae</taxon>
        <taxon>Rauvolfioideae</taxon>
        <taxon>Vinceae</taxon>
        <taxon>Catharanthinae</taxon>
        <taxon>Catharanthus</taxon>
    </lineage>
</organism>
<name>A0ACB9ZNU6_CATRO</name>
<dbReference type="Proteomes" id="UP001060085">
    <property type="component" value="Linkage Group LG08"/>
</dbReference>
<evidence type="ECO:0000313" key="1">
    <source>
        <dbReference type="EMBL" id="KAI5648764.1"/>
    </source>
</evidence>
<evidence type="ECO:0000313" key="2">
    <source>
        <dbReference type="Proteomes" id="UP001060085"/>
    </source>
</evidence>
<sequence>MLENVLVLKSYTVLTCTHINLAYMCVVAQACGELRIALYMASPPYEGLFRWRGRFRLEKVDPLKERHSTVEGVAQSFYVDTVSCSAVGRPPLLGERLFGKQALVWCLPGIDYEMPKFDSDDLVVGSGPCPSNPTVALFFSLHSGIEATLMCLDSLRLPSCARNPHVGFPYHVFSSDKLKIDRGTISRKSVGHDVFLRPGSV</sequence>
<comment type="caution">
    <text evidence="1">The sequence shown here is derived from an EMBL/GenBank/DDBJ whole genome shotgun (WGS) entry which is preliminary data.</text>
</comment>